<protein>
    <submittedName>
        <fullName evidence="6">TrbL/VirB6 plasmid conjugal transfer protein</fullName>
    </submittedName>
</protein>
<evidence type="ECO:0000313" key="6">
    <source>
        <dbReference type="EMBL" id="EFC89920.1"/>
    </source>
</evidence>
<feature type="transmembrane region" description="Helical" evidence="5">
    <location>
        <begin position="30"/>
        <end position="54"/>
    </location>
</feature>
<dbReference type="RefSeq" id="WP_003740923.1">
    <property type="nucleotide sequence ID" value="NZ_ACDX02000001.1"/>
</dbReference>
<dbReference type="GO" id="GO:0016020">
    <property type="term" value="C:membrane"/>
    <property type="evidence" value="ECO:0007669"/>
    <property type="project" value="UniProtKB-SubCell"/>
</dbReference>
<comment type="subcellular location">
    <subcellularLocation>
        <location evidence="1">Membrane</location>
        <topology evidence="1">Multi-pass membrane protein</topology>
    </subcellularLocation>
</comment>
<reference evidence="6 7" key="1">
    <citation type="submission" date="2009-10" db="EMBL/GenBank/DDBJ databases">
        <authorList>
            <person name="Weinstock G."/>
            <person name="Sodergren E."/>
            <person name="Clifton S."/>
            <person name="Fulton L."/>
            <person name="Fulton B."/>
            <person name="Courtney L."/>
            <person name="Fronick C."/>
            <person name="Harrison M."/>
            <person name="Strong C."/>
            <person name="Farmer C."/>
            <person name="Delahaunty K."/>
            <person name="Markovic C."/>
            <person name="Hall O."/>
            <person name="Minx P."/>
            <person name="Tomlinson C."/>
            <person name="Mitreva M."/>
            <person name="Nelson J."/>
            <person name="Hou S."/>
            <person name="Wollam A."/>
            <person name="Pepin K.H."/>
            <person name="Johnson M."/>
            <person name="Bhonagiri V."/>
            <person name="Nash W.E."/>
            <person name="Warren W."/>
            <person name="Chinwalla A."/>
            <person name="Mardis E.R."/>
            <person name="Wilson R.K."/>
        </authorList>
    </citation>
    <scope>NUCLEOTIDE SEQUENCE [LARGE SCALE GENOMIC DNA]</scope>
    <source>
        <strain evidence="7">ATCC 25996 / DSM 4631 / NCTC 10774 / M26</strain>
    </source>
</reference>
<keyword evidence="2 5" id="KW-0812">Transmembrane</keyword>
<evidence type="ECO:0000256" key="2">
    <source>
        <dbReference type="ARBA" id="ARBA00022692"/>
    </source>
</evidence>
<evidence type="ECO:0000256" key="1">
    <source>
        <dbReference type="ARBA" id="ARBA00004141"/>
    </source>
</evidence>
<dbReference type="EMBL" id="ACDX02000001">
    <property type="protein sequence ID" value="EFC89920.1"/>
    <property type="molecule type" value="Genomic_DNA"/>
</dbReference>
<proteinExistence type="predicted"/>
<feature type="transmembrane region" description="Helical" evidence="5">
    <location>
        <begin position="238"/>
        <end position="261"/>
    </location>
</feature>
<feature type="transmembrane region" description="Helical" evidence="5">
    <location>
        <begin position="206"/>
        <end position="226"/>
    </location>
</feature>
<dbReference type="eggNOG" id="COG3704">
    <property type="taxonomic scope" value="Bacteria"/>
</dbReference>
<dbReference type="Proteomes" id="UP000003344">
    <property type="component" value="Unassembled WGS sequence"/>
</dbReference>
<keyword evidence="3 5" id="KW-1133">Transmembrane helix</keyword>
<sequence length="324" mass="35489">MAEKSTFFVDMTQFITDNMGSNLFDTASNLISNVAPVFSTMFGIYLLMIMVSYWSGGGMDEMFVDFLKRMITMTFLVTLAFNASYYAELANLIYVLPDDLAKALSNTDYAGGALDKVMDDTNAAVETLELQKNKLDFYEAGSILTYVIAIWQLKIAMMILLGVMFAYYILAKVSLAMILMIGPVFIGFGMFPATRQYAMNWVGQCLNYIFNVVLLAVIGSMMLKFTSTFIDLVGVDNIGAALATGAVLLFTLIVFVLLIWMTPQISSALTGGSALQGAMRTVYSMARQSLSKAGYGANKAKGYAGKKYNALKDKLRGNGIKPGR</sequence>
<feature type="transmembrane region" description="Helical" evidence="5">
    <location>
        <begin position="175"/>
        <end position="194"/>
    </location>
</feature>
<feature type="transmembrane region" description="Helical" evidence="5">
    <location>
        <begin position="143"/>
        <end position="168"/>
    </location>
</feature>
<evidence type="ECO:0000256" key="4">
    <source>
        <dbReference type="ARBA" id="ARBA00023136"/>
    </source>
</evidence>
<dbReference type="InterPro" id="IPR007688">
    <property type="entry name" value="Conjugal_tfr_TrbL/VirB6"/>
</dbReference>
<accession>D2ZSY7</accession>
<dbReference type="GO" id="GO:0030255">
    <property type="term" value="P:protein secretion by the type IV secretion system"/>
    <property type="evidence" value="ECO:0007669"/>
    <property type="project" value="InterPro"/>
</dbReference>
<evidence type="ECO:0000313" key="7">
    <source>
        <dbReference type="Proteomes" id="UP000003344"/>
    </source>
</evidence>
<organism evidence="6 7">
    <name type="scientific">Neisseria mucosa (strain ATCC 25996 / DSM 4631 / NCTC 10774 / M26)</name>
    <dbReference type="NCBI Taxonomy" id="546266"/>
    <lineage>
        <taxon>Bacteria</taxon>
        <taxon>Pseudomonadati</taxon>
        <taxon>Pseudomonadota</taxon>
        <taxon>Betaproteobacteria</taxon>
        <taxon>Neisseriales</taxon>
        <taxon>Neisseriaceae</taxon>
        <taxon>Neisseria</taxon>
    </lineage>
</organism>
<dbReference type="AlphaFoldDB" id="D2ZSY7"/>
<evidence type="ECO:0000256" key="3">
    <source>
        <dbReference type="ARBA" id="ARBA00022989"/>
    </source>
</evidence>
<comment type="caution">
    <text evidence="6">The sequence shown here is derived from an EMBL/GenBank/DDBJ whole genome shotgun (WGS) entry which is preliminary data.</text>
</comment>
<dbReference type="STRING" id="546266.NEIMUCOT_03720"/>
<dbReference type="Pfam" id="PF04610">
    <property type="entry name" value="TrbL"/>
    <property type="match status" value="1"/>
</dbReference>
<gene>
    <name evidence="6" type="ORF">NEIMUCOT_03720</name>
</gene>
<evidence type="ECO:0000256" key="5">
    <source>
        <dbReference type="SAM" id="Phobius"/>
    </source>
</evidence>
<name>D2ZSY7_NEIM2</name>
<feature type="transmembrane region" description="Helical" evidence="5">
    <location>
        <begin position="66"/>
        <end position="87"/>
    </location>
</feature>
<keyword evidence="4 5" id="KW-0472">Membrane</keyword>